<feature type="domain" description="Rhamnogalacturonase A/B/Epimerase-like pectate lyase" evidence="2">
    <location>
        <begin position="421"/>
        <end position="481"/>
    </location>
</feature>
<evidence type="ECO:0000313" key="4">
    <source>
        <dbReference type="Proteomes" id="UP001465976"/>
    </source>
</evidence>
<organism evidence="3 4">
    <name type="scientific">Marasmius crinis-equi</name>
    <dbReference type="NCBI Taxonomy" id="585013"/>
    <lineage>
        <taxon>Eukaryota</taxon>
        <taxon>Fungi</taxon>
        <taxon>Dikarya</taxon>
        <taxon>Basidiomycota</taxon>
        <taxon>Agaricomycotina</taxon>
        <taxon>Agaricomycetes</taxon>
        <taxon>Agaricomycetidae</taxon>
        <taxon>Agaricales</taxon>
        <taxon>Marasmiineae</taxon>
        <taxon>Marasmiaceae</taxon>
        <taxon>Marasmius</taxon>
    </lineage>
</organism>
<dbReference type="InterPro" id="IPR012334">
    <property type="entry name" value="Pectin_lyas_fold"/>
</dbReference>
<dbReference type="SUPFAM" id="SSF51126">
    <property type="entry name" value="Pectin lyase-like"/>
    <property type="match status" value="2"/>
</dbReference>
<keyword evidence="4" id="KW-1185">Reference proteome</keyword>
<protein>
    <recommendedName>
        <fullName evidence="2">Rhamnogalacturonase A/B/Epimerase-like pectate lyase domain-containing protein</fullName>
    </recommendedName>
</protein>
<evidence type="ECO:0000259" key="2">
    <source>
        <dbReference type="Pfam" id="PF12708"/>
    </source>
</evidence>
<dbReference type="Pfam" id="PF12708">
    <property type="entry name" value="Pect-lyase_RHGA_epim"/>
    <property type="match status" value="2"/>
</dbReference>
<gene>
    <name evidence="3" type="ORF">V5O48_003821</name>
</gene>
<dbReference type="CDD" id="cd23668">
    <property type="entry name" value="GH55_beta13glucanase-like"/>
    <property type="match status" value="1"/>
</dbReference>
<evidence type="ECO:0000313" key="3">
    <source>
        <dbReference type="EMBL" id="KAL0578155.1"/>
    </source>
</evidence>
<keyword evidence="1" id="KW-0732">Signal</keyword>
<dbReference type="InterPro" id="IPR024535">
    <property type="entry name" value="RHGA/B-epi-like_pectate_lyase"/>
</dbReference>
<feature type="domain" description="Rhamnogalacturonase A/B/Epimerase-like pectate lyase" evidence="2">
    <location>
        <begin position="65"/>
        <end position="292"/>
    </location>
</feature>
<comment type="caution">
    <text evidence="3">The sequence shown here is derived from an EMBL/GenBank/DDBJ whole genome shotgun (WGS) entry which is preliminary data.</text>
</comment>
<proteinExistence type="predicted"/>
<feature type="chain" id="PRO_5046773816" description="Rhamnogalacturonase A/B/Epimerase-like pectate lyase domain-containing protein" evidence="1">
    <location>
        <begin position="23"/>
        <end position="782"/>
    </location>
</feature>
<dbReference type="Gene3D" id="2.160.20.10">
    <property type="entry name" value="Single-stranded right-handed beta-helix, Pectin lyase-like"/>
    <property type="match status" value="2"/>
</dbReference>
<dbReference type="Proteomes" id="UP001465976">
    <property type="component" value="Unassembled WGS sequence"/>
</dbReference>
<accession>A0ABR3FRR5</accession>
<sequence length="782" mass="84624">MLNVLSFLSLGIALATLPAANALGYSCSGPLGNGLAGPDEPYWLENINHQGNAVYHPNGTDYQVFRNVRDYGAVGDGVTDDTIAINNAVSSGLRCGGGPTICNSSTVSPALVYFPKGKYLVSAPIIAYYYTQFVGDARELPTLIASEDFNGTAVIDADPPLFGETGWYVNQNNFFRSVRNFEIDLRRVAPTNVSMNGIHWQVSQATSLTNIVFHMSTAKNTTHQGVWMENGSGGYMGDLIFHGGKAGIAGGNQQYTVRNITLNNVQSGISAAWNWGWTFQRVVINNCQVGFNITTGGPTKEEQAVGGEAIIDVEVNDTPIFIQSSKRSNGTLAGSLVLNNIKLVNVPTAVGVLGGEVVLKGGNKTIESWGQGNIYFGADGTPHYVQSEIPGFNKPDALLDGEGNIFFRTRPQYESYSLDQIVSVKDHGAKGDGRTDDTAALRAIFDEFAGCKIIFFDAGTYVLKDTLTIPADSHIVGEAWTNIVGRGYAFQDIDNPKPVIQVGEPDCKGVVEISDMVFGTIAPTPGAIVMEWNVAQPDGQNGGAGMWDSHIRIGGAAGTNMQLNCPVRGAGAIIDNCMAAFLGLHLKPSSTAYLESTWVWLADHNMDGDGETQISLYAGRGLLSESQGPVWMIGTAEHFTLYEYQLVNAKNHWMGLIQTETPYYQPVPDVPEPFSIRPDWHDPENWDGGAWGLRIINSKDITVFGAGLYSFFRDYTQECIDTTSCQAQIATVDEESENVQIYQLSTVGTTYQVSLAQTGIVNQSDNRNGFAQTVTYWSPRSN</sequence>
<evidence type="ECO:0000256" key="1">
    <source>
        <dbReference type="SAM" id="SignalP"/>
    </source>
</evidence>
<name>A0ABR3FRR5_9AGAR</name>
<dbReference type="PANTHER" id="PTHR33928:SF2">
    <property type="entry name" value="PECTATE LYASE SUPERFAMILY PROTEIN DOMAIN-CONTAINING PROTEIN-RELATED"/>
    <property type="match status" value="1"/>
</dbReference>
<dbReference type="InterPro" id="IPR011050">
    <property type="entry name" value="Pectin_lyase_fold/virulence"/>
</dbReference>
<dbReference type="EMBL" id="JBAHYK010000116">
    <property type="protein sequence ID" value="KAL0578155.1"/>
    <property type="molecule type" value="Genomic_DNA"/>
</dbReference>
<reference evidence="3 4" key="1">
    <citation type="submission" date="2024-02" db="EMBL/GenBank/DDBJ databases">
        <title>A draft genome for the cacao thread blight pathogen Marasmius crinis-equi.</title>
        <authorList>
            <person name="Cohen S.P."/>
            <person name="Baruah I.K."/>
            <person name="Amoako-Attah I."/>
            <person name="Bukari Y."/>
            <person name="Meinhardt L.W."/>
            <person name="Bailey B.A."/>
        </authorList>
    </citation>
    <scope>NUCLEOTIDE SEQUENCE [LARGE SCALE GENOMIC DNA]</scope>
    <source>
        <strain evidence="3 4">GH-76</strain>
    </source>
</reference>
<feature type="signal peptide" evidence="1">
    <location>
        <begin position="1"/>
        <end position="22"/>
    </location>
</feature>
<dbReference type="PANTHER" id="PTHR33928">
    <property type="entry name" value="POLYGALACTURONASE QRT3"/>
    <property type="match status" value="1"/>
</dbReference>
<dbReference type="InterPro" id="IPR039279">
    <property type="entry name" value="QRT3-like"/>
</dbReference>